<feature type="region of interest" description="Disordered" evidence="1">
    <location>
        <begin position="698"/>
        <end position="719"/>
    </location>
</feature>
<reference evidence="2 3" key="1">
    <citation type="journal article" date="2018" name="PLoS Pathog.">
        <title>Evolution of structural diversity of trichothecenes, a family of toxins produced by plant pathogenic and entomopathogenic fungi.</title>
        <authorList>
            <person name="Proctor R.H."/>
            <person name="McCormick S.P."/>
            <person name="Kim H.S."/>
            <person name="Cardoza R.E."/>
            <person name="Stanley A.M."/>
            <person name="Lindo L."/>
            <person name="Kelly A."/>
            <person name="Brown D.W."/>
            <person name="Lee T."/>
            <person name="Vaughan M.M."/>
            <person name="Alexander N.J."/>
            <person name="Busman M."/>
            <person name="Gutierrez S."/>
        </authorList>
    </citation>
    <scope>NUCLEOTIDE SEQUENCE [LARGE SCALE GENOMIC DNA]</scope>
    <source>
        <strain evidence="2 3">NRRL 13405</strain>
    </source>
</reference>
<organism evidence="2 3">
    <name type="scientific">Fusarium flagelliforme</name>
    <dbReference type="NCBI Taxonomy" id="2675880"/>
    <lineage>
        <taxon>Eukaryota</taxon>
        <taxon>Fungi</taxon>
        <taxon>Dikarya</taxon>
        <taxon>Ascomycota</taxon>
        <taxon>Pezizomycotina</taxon>
        <taxon>Sordariomycetes</taxon>
        <taxon>Hypocreomycetidae</taxon>
        <taxon>Hypocreales</taxon>
        <taxon>Nectriaceae</taxon>
        <taxon>Fusarium</taxon>
        <taxon>Fusarium incarnatum-equiseti species complex</taxon>
    </lineage>
</organism>
<dbReference type="STRING" id="2594813.A0A395MMY2"/>
<keyword evidence="3" id="KW-1185">Reference proteome</keyword>
<name>A0A395MMY2_9HYPO</name>
<feature type="region of interest" description="Disordered" evidence="1">
    <location>
        <begin position="735"/>
        <end position="780"/>
    </location>
</feature>
<proteinExistence type="predicted"/>
<dbReference type="PANTHER" id="PTHR40788">
    <property type="entry name" value="CLR5 DOMAIN-CONTAINING PROTEIN-RELATED"/>
    <property type="match status" value="1"/>
</dbReference>
<comment type="caution">
    <text evidence="2">The sequence shown here is derived from an EMBL/GenBank/DDBJ whole genome shotgun (WGS) entry which is preliminary data.</text>
</comment>
<protein>
    <submittedName>
        <fullName evidence="2">Uncharacterized protein</fullName>
    </submittedName>
</protein>
<accession>A0A395MMY2</accession>
<gene>
    <name evidence="2" type="ORF">FIE12Z_7278</name>
</gene>
<dbReference type="EMBL" id="PXXK01000208">
    <property type="protein sequence ID" value="RFN48469.1"/>
    <property type="molecule type" value="Genomic_DNA"/>
</dbReference>
<evidence type="ECO:0000256" key="1">
    <source>
        <dbReference type="SAM" id="MobiDB-lite"/>
    </source>
</evidence>
<evidence type="ECO:0000313" key="3">
    <source>
        <dbReference type="Proteomes" id="UP000265631"/>
    </source>
</evidence>
<dbReference type="PANTHER" id="PTHR40788:SF2">
    <property type="entry name" value="CLR5 DOMAIN-CONTAINING PROTEIN"/>
    <property type="match status" value="1"/>
</dbReference>
<dbReference type="Proteomes" id="UP000265631">
    <property type="component" value="Unassembled WGS sequence"/>
</dbReference>
<evidence type="ECO:0000313" key="2">
    <source>
        <dbReference type="EMBL" id="RFN48469.1"/>
    </source>
</evidence>
<feature type="compositionally biased region" description="Basic and acidic residues" evidence="1">
    <location>
        <begin position="699"/>
        <end position="719"/>
    </location>
</feature>
<dbReference type="AlphaFoldDB" id="A0A395MMY2"/>
<sequence length="887" mass="102678">MSCTCCSEMRRPACGDPNCKGCKNRLRDAPNDKTNPEEYDWYTKEVVKITRQWQRGALVLPSWGDFYDEVDKKIETWWNDDLPEFPSPDKAKKEARENSGKVFAAYNTLNKILERHEETIQKRWMKKTRQQRLQILLKAWPEMPAPHRPDFKAFELEHQDTRSSKYGSKYKDWFMWPLINQEDLLQSKMMLLLMNSRGRNPPASFAAADWEAMHVGQVTEGLNPPYLHGYTMILNGATTAEEYGKIVKWVGYTDETWIWDGIQFWPGEGLLILKAQARILEFLVHCCHQILHEIPPDKMISSSYPVQPAPTLKSGTDESGHASMAVLALEGPYKVPQDLDLDRIASLLEAQMSAMEDHIWAMREDPAYFAEQLLEKRDHSMESMLDSDGKPHPLTHKLHEHKLWAKLVTRMSAEDYWKLETMSLLHREARKLSALHKKYRNQFKPTEELPESFRTALYRFRFYLRKACKDPLVALKVEFEASPPMRWHYVRDPPGTAHCGGDTCSIIPAEIFVQGHHNLFFLVDMLYRDEENWARQSLLVDELERLLRSEPEADKLISNFIMGKLGYLSVLSHCMKQLELHQPWARHYSNQIMWGDERTHNFTDDHEADLVAVRQMVEAIQGRGMSLDKLGRLADPSGGKFAYPYGKRRNRDTVNALRQAEANLDAVWAEVDRITKTGMTQFENLALYKLLSQPRSLRRTPEWVEPEQTKEKKQPGAEKDLWFLNRPLSNLFLGESEQPSQKIETIHSKKKIKPKTKGEPAKAQTDETPPVEVPEPEPVDQQPTFAVDARALKVFRMLFFNPEVTSSPGTVPWNDFLHAMASTGFQMEKLYGSVWQFQPTGLDVERGIHFHEPHPKGKIPFEIARRHGRRLARTYGWNGGMFVLKGK</sequence>